<gene>
    <name evidence="2" type="ORF">HNQ82_001661</name>
</gene>
<dbReference type="EMBL" id="JACHES010000006">
    <property type="protein sequence ID" value="MBB6176831.1"/>
    <property type="molecule type" value="Genomic_DNA"/>
</dbReference>
<dbReference type="AlphaFoldDB" id="A0A7W9YTE1"/>
<evidence type="ECO:0000313" key="3">
    <source>
        <dbReference type="Proteomes" id="UP000523528"/>
    </source>
</evidence>
<keyword evidence="1" id="KW-0472">Membrane</keyword>
<feature type="transmembrane region" description="Helical" evidence="1">
    <location>
        <begin position="7"/>
        <end position="26"/>
    </location>
</feature>
<proteinExistence type="predicted"/>
<evidence type="ECO:0000313" key="2">
    <source>
        <dbReference type="EMBL" id="MBB6176831.1"/>
    </source>
</evidence>
<protein>
    <submittedName>
        <fullName evidence="2">Uncharacterized protein</fullName>
    </submittedName>
</protein>
<evidence type="ECO:0000256" key="1">
    <source>
        <dbReference type="SAM" id="Phobius"/>
    </source>
</evidence>
<sequence>MNARVKNVLINLIVIGSVVVALTSGIKVNF</sequence>
<organism evidence="2 3">
    <name type="scientific">Anoxybacillus tengchongensis</name>
    <dbReference type="NCBI Taxonomy" id="576944"/>
    <lineage>
        <taxon>Bacteria</taxon>
        <taxon>Bacillati</taxon>
        <taxon>Bacillota</taxon>
        <taxon>Bacilli</taxon>
        <taxon>Bacillales</taxon>
        <taxon>Anoxybacillaceae</taxon>
        <taxon>Anoxybacillus</taxon>
    </lineage>
</organism>
<keyword evidence="3" id="KW-1185">Reference proteome</keyword>
<accession>A0A7W9YTE1</accession>
<keyword evidence="1" id="KW-1133">Transmembrane helix</keyword>
<keyword evidence="1" id="KW-0812">Transmembrane</keyword>
<name>A0A7W9YTE1_9BACL</name>
<dbReference type="Proteomes" id="UP000523528">
    <property type="component" value="Unassembled WGS sequence"/>
</dbReference>
<reference evidence="2 3" key="1">
    <citation type="submission" date="2020-08" db="EMBL/GenBank/DDBJ databases">
        <title>Genomic Encyclopedia of Type Strains, Phase IV (KMG-IV): sequencing the most valuable type-strain genomes for metagenomic binning, comparative biology and taxonomic classification.</title>
        <authorList>
            <person name="Goeker M."/>
        </authorList>
    </citation>
    <scope>NUCLEOTIDE SEQUENCE [LARGE SCALE GENOMIC DNA]</scope>
    <source>
        <strain evidence="2 3">DSM 23211</strain>
    </source>
</reference>
<comment type="caution">
    <text evidence="2">The sequence shown here is derived from an EMBL/GenBank/DDBJ whole genome shotgun (WGS) entry which is preliminary data.</text>
</comment>